<reference evidence="4" key="1">
    <citation type="submission" date="2022-03" db="EMBL/GenBank/DDBJ databases">
        <title>Draft genome sequence of Aduncisulcus paluster, a free-living microaerophilic Fornicata.</title>
        <authorList>
            <person name="Yuyama I."/>
            <person name="Kume K."/>
            <person name="Tamura T."/>
            <person name="Inagaki Y."/>
            <person name="Hashimoto T."/>
        </authorList>
    </citation>
    <scope>NUCLEOTIDE SEQUENCE</scope>
    <source>
        <strain evidence="4">NY0171</strain>
    </source>
</reference>
<dbReference type="PANTHER" id="PTHR48051:SF1">
    <property type="entry name" value="RAS SUPPRESSOR PROTEIN 1"/>
    <property type="match status" value="1"/>
</dbReference>
<feature type="non-terminal residue" evidence="4">
    <location>
        <position position="574"/>
    </location>
</feature>
<organism evidence="4 5">
    <name type="scientific">Aduncisulcus paluster</name>
    <dbReference type="NCBI Taxonomy" id="2918883"/>
    <lineage>
        <taxon>Eukaryota</taxon>
        <taxon>Metamonada</taxon>
        <taxon>Carpediemonas-like organisms</taxon>
        <taxon>Aduncisulcus</taxon>
    </lineage>
</organism>
<keyword evidence="1" id="KW-0433">Leucine-rich repeat</keyword>
<gene>
    <name evidence="4" type="ORF">ADUPG1_011334</name>
</gene>
<dbReference type="InterPro" id="IPR032675">
    <property type="entry name" value="LRR_dom_sf"/>
</dbReference>
<dbReference type="PROSITE" id="PS00022">
    <property type="entry name" value="EGF_1"/>
    <property type="match status" value="1"/>
</dbReference>
<evidence type="ECO:0000256" key="1">
    <source>
        <dbReference type="ARBA" id="ARBA00022614"/>
    </source>
</evidence>
<keyword evidence="2" id="KW-0677">Repeat</keyword>
<keyword evidence="5" id="KW-1185">Reference proteome</keyword>
<dbReference type="InterPro" id="IPR001611">
    <property type="entry name" value="Leu-rich_rpt"/>
</dbReference>
<dbReference type="Proteomes" id="UP001057375">
    <property type="component" value="Unassembled WGS sequence"/>
</dbReference>
<comment type="caution">
    <text evidence="4">The sequence shown here is derived from an EMBL/GenBank/DDBJ whole genome shotgun (WGS) entry which is preliminary data.</text>
</comment>
<dbReference type="PROSITE" id="PS51450">
    <property type="entry name" value="LRR"/>
    <property type="match status" value="1"/>
</dbReference>
<protein>
    <recommendedName>
        <fullName evidence="3">EGF-like domain-containing protein</fullName>
    </recommendedName>
</protein>
<evidence type="ECO:0000259" key="3">
    <source>
        <dbReference type="PROSITE" id="PS00022"/>
    </source>
</evidence>
<evidence type="ECO:0000313" key="5">
    <source>
        <dbReference type="Proteomes" id="UP001057375"/>
    </source>
</evidence>
<dbReference type="PANTHER" id="PTHR48051">
    <property type="match status" value="1"/>
</dbReference>
<feature type="non-terminal residue" evidence="4">
    <location>
        <position position="1"/>
    </location>
</feature>
<dbReference type="InterPro" id="IPR050216">
    <property type="entry name" value="LRR_domain-containing"/>
</dbReference>
<name>A0ABQ5JV78_9EUKA</name>
<accession>A0ABQ5JV78</accession>
<dbReference type="SUPFAM" id="SSF52058">
    <property type="entry name" value="L domain-like"/>
    <property type="match status" value="2"/>
</dbReference>
<sequence>MCIDGWYGTSCNKECPIVTLDNGTEDTCSNSSGQGVCESDHTCDCDSDYIGDACEFVKFADSDLESFICNLTSACNDDGHITPANLASLTTLDISSKLGITSGSITDLGGLRHATGLTRLTAICDGSCSSLTFDLSELENLSSLEYVNVSGTNMSSPSGAKLDFLPSSVRTLILDDVSLPSTTSLLSGLSVTTLSVQNNTSFAPTSTSVFPSSLTSLDISGCTSITDLDVLPTTLTELYFKAANLTSSASFSHLTSLMTLDLSNNNLFEITEAGLLPSTLIKLFMNHTAQTLLYHLSLNIPNVNSLNTGGNDCSCAVSLGSINAINNNKVCLETYPNSHTWYAVCASDSMTSYSDASTITCTRATNSSHSCIGGCAYGTECRSVSSTDPTAGECVEVLSDDVLHSCVSALFPSGSVHIDSLVSPVLLSVASLKTLVSVDDGTGTISPSLSCSGDTISDLAGIEHLTEITHIDLSSTDISDSSHLGYLSTLSNIESLNLSDCSFASLPDLHLLASLTMLDVSSTNISLPSATATSALLPANIVEFYASSTSIGNSGFSAHIASHLSKLTKLDLSN</sequence>
<feature type="domain" description="EGF-like" evidence="3">
    <location>
        <begin position="43"/>
        <end position="54"/>
    </location>
</feature>
<proteinExistence type="predicted"/>
<dbReference type="Pfam" id="PF00560">
    <property type="entry name" value="LRR_1"/>
    <property type="match status" value="1"/>
</dbReference>
<evidence type="ECO:0000313" key="4">
    <source>
        <dbReference type="EMBL" id="GKT18565.1"/>
    </source>
</evidence>
<dbReference type="EMBL" id="BQXS01011959">
    <property type="protein sequence ID" value="GKT18565.1"/>
    <property type="molecule type" value="Genomic_DNA"/>
</dbReference>
<dbReference type="InterPro" id="IPR000742">
    <property type="entry name" value="EGF"/>
</dbReference>
<evidence type="ECO:0000256" key="2">
    <source>
        <dbReference type="ARBA" id="ARBA00022737"/>
    </source>
</evidence>
<dbReference type="Gene3D" id="3.80.10.10">
    <property type="entry name" value="Ribonuclease Inhibitor"/>
    <property type="match status" value="2"/>
</dbReference>